<name>A0ACB8Q9H3_9AGAM</name>
<protein>
    <submittedName>
        <fullName evidence="1">Kinase-like domain-containing protein</fullName>
    </submittedName>
</protein>
<dbReference type="EMBL" id="MU273762">
    <property type="protein sequence ID" value="KAI0028337.1"/>
    <property type="molecule type" value="Genomic_DNA"/>
</dbReference>
<sequence length="436" mass="49646">MGAVCCRPQVIDFDGDVNLFHFILLRCVGKGAFGKVRVVQHKQTRDLYALKYINKAKCVKMKAVANIIQERRLLEEIDHPFVVNLRYAFQDDENCFFVLDLMLGGDLRFHLERLGALTEETVRFYAAELASALSFLHEKRIMHRDIKPDNILLDERGHAHLTDFNIAVHYSDRRMLTGVAGSMAYMAPEILAKRGYTYPIDWWSLGVCIYELIFGRRPFRGRTNTALTHSISKDPLRFPERAEDKCSRAGMQVLKGFLERDPWKRLGCSPKSDSMEELQRHPWFANVDWAALSRKELPSPFVPDSKKANFDASHELEELLLEDNPLKAKQRKANRDINTLSAEMRQMEEQFTVYDFRRMHRRSYYPHNQQIVSTMTATSSSGMAASRPVTPAVPDSETPVRTTGEFAKGDDTSNGAGTAVLGGNGAQEMNEKVLAH</sequence>
<comment type="caution">
    <text evidence="1">The sequence shown here is derived from an EMBL/GenBank/DDBJ whole genome shotgun (WGS) entry which is preliminary data.</text>
</comment>
<organism evidence="1 2">
    <name type="scientific">Vararia minispora EC-137</name>
    <dbReference type="NCBI Taxonomy" id="1314806"/>
    <lineage>
        <taxon>Eukaryota</taxon>
        <taxon>Fungi</taxon>
        <taxon>Dikarya</taxon>
        <taxon>Basidiomycota</taxon>
        <taxon>Agaricomycotina</taxon>
        <taxon>Agaricomycetes</taxon>
        <taxon>Russulales</taxon>
        <taxon>Lachnocladiaceae</taxon>
        <taxon>Vararia</taxon>
    </lineage>
</organism>
<reference evidence="1" key="1">
    <citation type="submission" date="2021-02" db="EMBL/GenBank/DDBJ databases">
        <authorList>
            <consortium name="DOE Joint Genome Institute"/>
            <person name="Ahrendt S."/>
            <person name="Looney B.P."/>
            <person name="Miyauchi S."/>
            <person name="Morin E."/>
            <person name="Drula E."/>
            <person name="Courty P.E."/>
            <person name="Chicoki N."/>
            <person name="Fauchery L."/>
            <person name="Kohler A."/>
            <person name="Kuo A."/>
            <person name="Labutti K."/>
            <person name="Pangilinan J."/>
            <person name="Lipzen A."/>
            <person name="Riley R."/>
            <person name="Andreopoulos W."/>
            <person name="He G."/>
            <person name="Johnson J."/>
            <person name="Barry K.W."/>
            <person name="Grigoriev I.V."/>
            <person name="Nagy L."/>
            <person name="Hibbett D."/>
            <person name="Henrissat B."/>
            <person name="Matheny P.B."/>
            <person name="Labbe J."/>
            <person name="Martin F."/>
        </authorList>
    </citation>
    <scope>NUCLEOTIDE SEQUENCE</scope>
    <source>
        <strain evidence="1">EC-137</strain>
    </source>
</reference>
<dbReference type="Proteomes" id="UP000814128">
    <property type="component" value="Unassembled WGS sequence"/>
</dbReference>
<gene>
    <name evidence="1" type="ORF">K488DRAFT_58835</name>
</gene>
<reference evidence="1" key="2">
    <citation type="journal article" date="2022" name="New Phytol.">
        <title>Evolutionary transition to the ectomycorrhizal habit in the genomes of a hyperdiverse lineage of mushroom-forming fungi.</title>
        <authorList>
            <person name="Looney B."/>
            <person name="Miyauchi S."/>
            <person name="Morin E."/>
            <person name="Drula E."/>
            <person name="Courty P.E."/>
            <person name="Kohler A."/>
            <person name="Kuo A."/>
            <person name="LaButti K."/>
            <person name="Pangilinan J."/>
            <person name="Lipzen A."/>
            <person name="Riley R."/>
            <person name="Andreopoulos W."/>
            <person name="He G."/>
            <person name="Johnson J."/>
            <person name="Nolan M."/>
            <person name="Tritt A."/>
            <person name="Barry K.W."/>
            <person name="Grigoriev I.V."/>
            <person name="Nagy L.G."/>
            <person name="Hibbett D."/>
            <person name="Henrissat B."/>
            <person name="Matheny P.B."/>
            <person name="Labbe J."/>
            <person name="Martin F.M."/>
        </authorList>
    </citation>
    <scope>NUCLEOTIDE SEQUENCE</scope>
    <source>
        <strain evidence="1">EC-137</strain>
    </source>
</reference>
<keyword evidence="2" id="KW-1185">Reference proteome</keyword>
<accession>A0ACB8Q9H3</accession>
<evidence type="ECO:0000313" key="2">
    <source>
        <dbReference type="Proteomes" id="UP000814128"/>
    </source>
</evidence>
<evidence type="ECO:0000313" key="1">
    <source>
        <dbReference type="EMBL" id="KAI0028337.1"/>
    </source>
</evidence>
<proteinExistence type="predicted"/>